<reference evidence="9 10" key="2">
    <citation type="journal article" date="2009" name="Stand. Genomic Sci.">
        <title>Complete genome sequence of Staphylothermus marinus Stetter and Fiala 1986 type strain F1.</title>
        <authorList>
            <person name="Anderson I.J."/>
            <person name="Sun H."/>
            <person name="Lapidus A."/>
            <person name="Copeland A."/>
            <person name="Glavina Del Rio T."/>
            <person name="Tice H."/>
            <person name="Dalin E."/>
            <person name="Lucas S."/>
            <person name="Barry K."/>
            <person name="Land M."/>
            <person name="Richardson P."/>
            <person name="Huber H."/>
            <person name="Kyrpides N.C."/>
        </authorList>
    </citation>
    <scope>NUCLEOTIDE SEQUENCE [LARGE SCALE GENOMIC DNA]</scope>
    <source>
        <strain evidence="10">ATCC 43588 / DSM 3639 / JCM 9404 / F1</strain>
    </source>
</reference>
<keyword evidence="1 7" id="KW-0004">4Fe-4S</keyword>
<dbReference type="HAMAP" id="MF_00701">
    <property type="entry name" value="DNA_primase_lrg_arc"/>
    <property type="match status" value="1"/>
</dbReference>
<comment type="cofactor">
    <cofactor evidence="7">
        <name>[4Fe-4S] cluster</name>
        <dbReference type="ChEBI" id="CHEBI:49883"/>
    </cofactor>
    <text evidence="7">Binds 1 [4Fe-4S] cluster.</text>
</comment>
<evidence type="ECO:0000256" key="7">
    <source>
        <dbReference type="HAMAP-Rule" id="MF_00701"/>
    </source>
</evidence>
<feature type="binding site" evidence="7">
    <location>
        <position position="337"/>
    </location>
    <ligand>
        <name>[4Fe-4S] cluster</name>
        <dbReference type="ChEBI" id="CHEBI:49883"/>
    </ligand>
</feature>
<dbReference type="GO" id="GO:0003899">
    <property type="term" value="F:DNA-directed RNA polymerase activity"/>
    <property type="evidence" value="ECO:0007669"/>
    <property type="project" value="InterPro"/>
</dbReference>
<feature type="domain" description="DNA primase large subunit C-terminal" evidence="8">
    <location>
        <begin position="250"/>
        <end position="341"/>
    </location>
</feature>
<sequence>MAVTIIDYRNYPFLADLKDTLNYRWPGLKLSDIISMPNNYPRLRAMVLLKSIVSKRKIPPPKSTSEDEVLAFYTLISIVKLLKDKKLSSIVAVTYAKHAYRYLQNEPVNTLLKISNILGIKAELSRNYPLIPIDLKRNKPIFEPRPIGIDLKDYLKLTAKRLARDPKYSLVNQVVHRGKVFLNKKIFSRILEEAIHHKILDIIENIKVEENKFRELIEEARKILDEIEWMQKRMLDIEIEKNTEGVIDFEAFPPCMKILLNRLRSGENLGHHERFTIAAFLARIGMDIDSMLEFFKNAPDFNEKIARYQLEHIAGLRGSRKKYLPYSCESMKTLNLCPINGQCRGGKNPLAVYKYNVRMKYLKKTSKETKTKQASR</sequence>
<dbReference type="GO" id="GO:0051539">
    <property type="term" value="F:4 iron, 4 sulfur cluster binding"/>
    <property type="evidence" value="ECO:0007669"/>
    <property type="project" value="UniProtKB-UniRule"/>
</dbReference>
<evidence type="ECO:0000256" key="1">
    <source>
        <dbReference type="ARBA" id="ARBA00022485"/>
    </source>
</evidence>
<proteinExistence type="inferred from homology"/>
<comment type="subunit">
    <text evidence="7">Heterodimer of a small subunit (PriS) and a large subunit (PriL).</text>
</comment>
<evidence type="ECO:0000313" key="10">
    <source>
        <dbReference type="Proteomes" id="UP000000254"/>
    </source>
</evidence>
<accession>A3DLM8</accession>
<evidence type="ECO:0000313" key="9">
    <source>
        <dbReference type="EMBL" id="ABN69538.1"/>
    </source>
</evidence>
<evidence type="ECO:0000256" key="2">
    <source>
        <dbReference type="ARBA" id="ARBA00022515"/>
    </source>
</evidence>
<evidence type="ECO:0000256" key="5">
    <source>
        <dbReference type="ARBA" id="ARBA00023004"/>
    </source>
</evidence>
<keyword evidence="4 7" id="KW-0479">Metal-binding</keyword>
<evidence type="ECO:0000259" key="8">
    <source>
        <dbReference type="Pfam" id="PF04104"/>
    </source>
</evidence>
<dbReference type="GO" id="GO:0006269">
    <property type="term" value="P:DNA replication, synthesis of primer"/>
    <property type="evidence" value="ECO:0007669"/>
    <property type="project" value="UniProtKB-UniRule"/>
</dbReference>
<dbReference type="GeneID" id="4906468"/>
<dbReference type="GO" id="GO:0006270">
    <property type="term" value="P:DNA replication initiation"/>
    <property type="evidence" value="ECO:0007669"/>
    <property type="project" value="TreeGrafter"/>
</dbReference>
<feature type="binding site" evidence="7">
    <location>
        <position position="328"/>
    </location>
    <ligand>
        <name>[4Fe-4S] cluster</name>
        <dbReference type="ChEBI" id="CHEBI:49883"/>
    </ligand>
</feature>
<evidence type="ECO:0000256" key="6">
    <source>
        <dbReference type="ARBA" id="ARBA00023014"/>
    </source>
</evidence>
<dbReference type="HOGENOM" id="CLU_052778_1_0_2"/>
<dbReference type="InterPro" id="IPR023642">
    <property type="entry name" value="DNA_primase_lsu_PriL"/>
</dbReference>
<dbReference type="GO" id="GO:0046872">
    <property type="term" value="F:metal ion binding"/>
    <property type="evidence" value="ECO:0007669"/>
    <property type="project" value="UniProtKB-KW"/>
</dbReference>
<dbReference type="OrthoDB" id="46081at2157"/>
<dbReference type="EMBL" id="CP000575">
    <property type="protein sequence ID" value="ABN69538.1"/>
    <property type="molecule type" value="Genomic_DNA"/>
</dbReference>
<gene>
    <name evidence="7" type="primary">priL</name>
    <name evidence="9" type="ordered locus">Smar_0427</name>
</gene>
<dbReference type="Pfam" id="PF04104">
    <property type="entry name" value="DNA_primase_lrg"/>
    <property type="match status" value="1"/>
</dbReference>
<dbReference type="SUPFAM" id="SSF140914">
    <property type="entry name" value="PriB N-terminal domain-like"/>
    <property type="match status" value="1"/>
</dbReference>
<feature type="binding site" evidence="7">
    <location>
        <position position="255"/>
    </location>
    <ligand>
        <name>[4Fe-4S] cluster</name>
        <dbReference type="ChEBI" id="CHEBI:49883"/>
    </ligand>
</feature>
<name>A3DLM8_STAMF</name>
<dbReference type="KEGG" id="smr:Smar_0427"/>
<dbReference type="AlphaFoldDB" id="A3DLM8"/>
<protein>
    <recommendedName>
        <fullName evidence="7">DNA primase large subunit PriL</fullName>
    </recommendedName>
</protein>
<dbReference type="InterPro" id="IPR058560">
    <property type="entry name" value="DNA_primase_C"/>
</dbReference>
<comment type="similarity">
    <text evidence="7">Belongs to the eukaryotic-type primase large subunit family.</text>
</comment>
<evidence type="ECO:0000256" key="3">
    <source>
        <dbReference type="ARBA" id="ARBA00022705"/>
    </source>
</evidence>
<evidence type="ECO:0000256" key="4">
    <source>
        <dbReference type="ARBA" id="ARBA00022723"/>
    </source>
</evidence>
<dbReference type="STRING" id="399550.Smar_0427"/>
<dbReference type="eggNOG" id="arCOG03013">
    <property type="taxonomic scope" value="Archaea"/>
</dbReference>
<keyword evidence="2 7" id="KW-0639">Primosome</keyword>
<dbReference type="RefSeq" id="WP_011838729.1">
    <property type="nucleotide sequence ID" value="NC_009033.1"/>
</dbReference>
<dbReference type="PANTHER" id="PTHR10537">
    <property type="entry name" value="DNA PRIMASE LARGE SUBUNIT"/>
    <property type="match status" value="1"/>
</dbReference>
<reference evidence="10" key="1">
    <citation type="journal article" date="2009" name="BMC Genomics">
        <title>The complete genome sequence of Staphylothermus marinus reveals differences in sulfur metabolism among heterotrophic Crenarchaeota.</title>
        <authorList>
            <person name="Anderson I.J."/>
            <person name="Dharmarajan L."/>
            <person name="Rodriguez J."/>
            <person name="Hooper S."/>
            <person name="Porat I."/>
            <person name="Ulrich L.E."/>
            <person name="Elkins J.G."/>
            <person name="Mavromatis K."/>
            <person name="Sun H."/>
            <person name="Land M."/>
            <person name="Lapidus A."/>
            <person name="Lucas S."/>
            <person name="Barry K."/>
            <person name="Huber H."/>
            <person name="Zhulin I.B."/>
            <person name="Whitman W.B."/>
            <person name="Mukhopadhyay B."/>
            <person name="Woese C."/>
            <person name="Bristow J."/>
            <person name="Kyrpides N."/>
        </authorList>
    </citation>
    <scope>NUCLEOTIDE SEQUENCE [LARGE SCALE GENOMIC DNA]</scope>
    <source>
        <strain evidence="10">ATCC 43588 / DSM 3639 / JCM 9404 / F1</strain>
    </source>
</reference>
<keyword evidence="10" id="KW-1185">Reference proteome</keyword>
<dbReference type="CDD" id="cd06560">
    <property type="entry name" value="PriL"/>
    <property type="match status" value="1"/>
</dbReference>
<keyword evidence="3 7" id="KW-0235">DNA replication</keyword>
<comment type="function">
    <text evidence="7">Regulatory subunit of DNA primase, an RNA polymerase that catalyzes the synthesis of short RNA molecules used as primers for DNA polymerase during DNA replication. Stabilizes and modulates the activity of the small subunit, increasing the rate of DNA synthesis, and conferring RNA synthesis capability. The DNA polymerase activity may enable DNA primase to also catalyze primer extension after primer synthesis. May also play a role in DNA repair.</text>
</comment>
<dbReference type="Proteomes" id="UP000000254">
    <property type="component" value="Chromosome"/>
</dbReference>
<dbReference type="InterPro" id="IPR007238">
    <property type="entry name" value="DNA_primase_lsu_euk/arc"/>
</dbReference>
<feature type="binding site" evidence="7">
    <location>
        <position position="343"/>
    </location>
    <ligand>
        <name>[4Fe-4S] cluster</name>
        <dbReference type="ChEBI" id="CHEBI:49883"/>
    </ligand>
</feature>
<keyword evidence="6 7" id="KW-0411">Iron-sulfur</keyword>
<organism evidence="9 10">
    <name type="scientific">Staphylothermus marinus (strain ATCC 43588 / DSM 3639 / JCM 9404 / F1)</name>
    <dbReference type="NCBI Taxonomy" id="399550"/>
    <lineage>
        <taxon>Archaea</taxon>
        <taxon>Thermoproteota</taxon>
        <taxon>Thermoprotei</taxon>
        <taxon>Desulfurococcales</taxon>
        <taxon>Desulfurococcaceae</taxon>
        <taxon>Staphylothermus</taxon>
    </lineage>
</organism>
<dbReference type="PANTHER" id="PTHR10537:SF3">
    <property type="entry name" value="DNA PRIMASE LARGE SUBUNIT"/>
    <property type="match status" value="1"/>
</dbReference>
<dbReference type="GO" id="GO:1990077">
    <property type="term" value="C:primosome complex"/>
    <property type="evidence" value="ECO:0007669"/>
    <property type="project" value="UniProtKB-KW"/>
</dbReference>
<keyword evidence="5 7" id="KW-0408">Iron</keyword>